<gene>
    <name evidence="2" type="ORF">PANT_18c00070</name>
</gene>
<feature type="compositionally biased region" description="Acidic residues" evidence="1">
    <location>
        <begin position="434"/>
        <end position="448"/>
    </location>
</feature>
<dbReference type="STRING" id="1151754.M9LYF1"/>
<dbReference type="PANTHER" id="PTHR36452">
    <property type="entry name" value="CHROMOSOME 12, WHOLE GENOME SHOTGUN SEQUENCE"/>
    <property type="match status" value="1"/>
</dbReference>
<sequence>MWRHFGGCGHAAAQTLRRSDAQLLSCSDVIANKLSSAAQGSDLHLTPAPAELNTAEMSSRRSARASAASRQSYREDSDDDDAAPDDLTEDEYEQHDAASAEDDEPEPEPSDSDEQRDSSRSAKRRKTSSSTPAGKAAASKAAQNSEWAPGVTRVVAKLVGAPTTGHVPKGELSPNVLRFLSDLAANNDRDWFAQHDAVYRYCWTNFGDFASAVLDDIMQVDPTVPWLPTKDLVYRIYRDVRFSNDKTPYKTNLMASYSRGGRKGPFAGYHVLIKPGGRSFFAAGRWQPEKEDLAAIRQHILEKTPQARALRQAVQEPSFVKWFGPPKLNADSKVKAKTKSKPDQQRCNLWGGDDELKVAPKIAGVDKTHPDIHWLKLRSFCVIHTFTDEEVLSKHFRKRLIEAAKVSEPLVTILNSITSPDPPSPPPSDGEQASQDEESAEESAGEDDDKSRLASVATFVDSVPPFADELW</sequence>
<dbReference type="PANTHER" id="PTHR36452:SF1">
    <property type="entry name" value="DUF2461 DOMAIN-CONTAINING PROTEIN"/>
    <property type="match status" value="1"/>
</dbReference>
<dbReference type="InterPro" id="IPR012808">
    <property type="entry name" value="CHP02453"/>
</dbReference>
<accession>M9LYF1</accession>
<evidence type="ECO:0000256" key="1">
    <source>
        <dbReference type="SAM" id="MobiDB-lite"/>
    </source>
</evidence>
<feature type="region of interest" description="Disordered" evidence="1">
    <location>
        <begin position="415"/>
        <end position="453"/>
    </location>
</feature>
<dbReference type="NCBIfam" id="TIGR02453">
    <property type="entry name" value="TIGR02453 family protein"/>
    <property type="match status" value="1"/>
</dbReference>
<evidence type="ECO:0000313" key="3">
    <source>
        <dbReference type="Proteomes" id="UP000011976"/>
    </source>
</evidence>
<dbReference type="AlphaFoldDB" id="M9LYF1"/>
<evidence type="ECO:0000313" key="2">
    <source>
        <dbReference type="EMBL" id="GAC75804.1"/>
    </source>
</evidence>
<name>M9LYF1_PSEA3</name>
<feature type="region of interest" description="Disordered" evidence="1">
    <location>
        <begin position="42"/>
        <end position="146"/>
    </location>
</feature>
<feature type="compositionally biased region" description="Acidic residues" evidence="1">
    <location>
        <begin position="76"/>
        <end position="112"/>
    </location>
</feature>
<dbReference type="Pfam" id="PF09365">
    <property type="entry name" value="DUF2461"/>
    <property type="match status" value="1"/>
</dbReference>
<protein>
    <submittedName>
        <fullName evidence="2">Uncharacterized protein</fullName>
    </submittedName>
</protein>
<feature type="compositionally biased region" description="Low complexity" evidence="1">
    <location>
        <begin position="128"/>
        <end position="142"/>
    </location>
</feature>
<dbReference type="EMBL" id="DF196784">
    <property type="protein sequence ID" value="GAC75804.1"/>
    <property type="molecule type" value="Genomic_DNA"/>
</dbReference>
<reference evidence="3" key="1">
    <citation type="journal article" date="2013" name="Genome Announc.">
        <title>Genome sequence of the basidiomycetous yeast Pseudozyma antarctica T-34, a producer of the glycolipid biosurfactants mannosylerythritol lipids.</title>
        <authorList>
            <person name="Morita T."/>
            <person name="Koike H."/>
            <person name="Koyama Y."/>
            <person name="Hagiwara H."/>
            <person name="Ito E."/>
            <person name="Fukuoka T."/>
            <person name="Imura T."/>
            <person name="Machida M."/>
            <person name="Kitamoto D."/>
        </authorList>
    </citation>
    <scope>NUCLEOTIDE SEQUENCE [LARGE SCALE GENOMIC DNA]</scope>
    <source>
        <strain evidence="3">T-34</strain>
    </source>
</reference>
<organism evidence="2 3">
    <name type="scientific">Pseudozyma antarctica (strain T-34)</name>
    <name type="common">Yeast</name>
    <name type="synonym">Candida antarctica</name>
    <dbReference type="NCBI Taxonomy" id="1151754"/>
    <lineage>
        <taxon>Eukaryota</taxon>
        <taxon>Fungi</taxon>
        <taxon>Dikarya</taxon>
        <taxon>Basidiomycota</taxon>
        <taxon>Ustilaginomycotina</taxon>
        <taxon>Ustilaginomycetes</taxon>
        <taxon>Ustilaginales</taxon>
        <taxon>Ustilaginaceae</taxon>
        <taxon>Moesziomyces</taxon>
    </lineage>
</organism>
<dbReference type="Proteomes" id="UP000011976">
    <property type="component" value="Unassembled WGS sequence"/>
</dbReference>
<dbReference type="OrthoDB" id="2537769at2759"/>
<proteinExistence type="predicted"/>